<keyword evidence="2" id="KW-0812">Transmembrane</keyword>
<evidence type="ECO:0000256" key="1">
    <source>
        <dbReference type="SAM" id="MobiDB-lite"/>
    </source>
</evidence>
<name>A0A4Z0FV25_9ACTN</name>
<organism evidence="3 4">
    <name type="scientific">Streptomyces palmae</name>
    <dbReference type="NCBI Taxonomy" id="1701085"/>
    <lineage>
        <taxon>Bacteria</taxon>
        <taxon>Bacillati</taxon>
        <taxon>Actinomycetota</taxon>
        <taxon>Actinomycetes</taxon>
        <taxon>Kitasatosporales</taxon>
        <taxon>Streptomycetaceae</taxon>
        <taxon>Streptomyces</taxon>
    </lineage>
</organism>
<gene>
    <name evidence="3" type="ORF">E4099_30425</name>
</gene>
<evidence type="ECO:0000313" key="4">
    <source>
        <dbReference type="Proteomes" id="UP000297948"/>
    </source>
</evidence>
<feature type="transmembrane region" description="Helical" evidence="2">
    <location>
        <begin position="40"/>
        <end position="61"/>
    </location>
</feature>
<feature type="region of interest" description="Disordered" evidence="1">
    <location>
        <begin position="261"/>
        <end position="280"/>
    </location>
</feature>
<feature type="region of interest" description="Disordered" evidence="1">
    <location>
        <begin position="125"/>
        <end position="154"/>
    </location>
</feature>
<accession>A0A4Z0FV25</accession>
<reference evidence="3 4" key="1">
    <citation type="submission" date="2019-03" db="EMBL/GenBank/DDBJ databases">
        <authorList>
            <person name="Gonzalez-Pimentel J.L."/>
        </authorList>
    </citation>
    <scope>NUCLEOTIDE SEQUENCE [LARGE SCALE GENOMIC DNA]</scope>
    <source>
        <strain evidence="3 4">JCM 31289</strain>
    </source>
</reference>
<proteinExistence type="predicted"/>
<evidence type="ECO:0000256" key="2">
    <source>
        <dbReference type="SAM" id="Phobius"/>
    </source>
</evidence>
<keyword evidence="4" id="KW-1185">Reference proteome</keyword>
<dbReference type="EMBL" id="SRID01000528">
    <property type="protein sequence ID" value="TGA86535.1"/>
    <property type="molecule type" value="Genomic_DNA"/>
</dbReference>
<dbReference type="RefSeq" id="WP_135342330.1">
    <property type="nucleotide sequence ID" value="NZ_JBHLTX010000018.1"/>
</dbReference>
<keyword evidence="2" id="KW-0472">Membrane</keyword>
<dbReference type="Proteomes" id="UP000297948">
    <property type="component" value="Unassembled WGS sequence"/>
</dbReference>
<evidence type="ECO:0000313" key="3">
    <source>
        <dbReference type="EMBL" id="TGA86535.1"/>
    </source>
</evidence>
<protein>
    <submittedName>
        <fullName evidence="3">Uncharacterized protein</fullName>
    </submittedName>
</protein>
<dbReference type="AlphaFoldDB" id="A0A4Z0FV25"/>
<comment type="caution">
    <text evidence="3">The sequence shown here is derived from an EMBL/GenBank/DDBJ whole genome shotgun (WGS) entry which is preliminary data.</text>
</comment>
<keyword evidence="2" id="KW-1133">Transmembrane helix</keyword>
<feature type="compositionally biased region" description="Polar residues" evidence="1">
    <location>
        <begin position="142"/>
        <end position="154"/>
    </location>
</feature>
<sequence>MVDLEERLHDLVRAAEPSIRLAGPEAARTRGQRRRVRRRASIAASAVFTATALTLGSWQLLPDHGPPRTLPAAPPTAPKTAHDIPASALLPASAVPFERSARWKADGSTDTVTAPLLDLPGKCRLTGLDTARTPRPVEQRSRSYSGRQEGQQARHTINAYAQEQKAAQVFTALEKALVSECGLHQIGFPAHERSGSAGNPMVKTFAWSSDNAPHGIQVVLMRAGSKLGILQAKELEGFSAESADDLTTYCTSVALWRLHPTAASSPPPYEPDPEAGRKAC</sequence>
<dbReference type="OrthoDB" id="4313878at2"/>